<dbReference type="OrthoDB" id="342399at2"/>
<keyword evidence="2" id="KW-0963">Cytoplasm</keyword>
<dbReference type="InterPro" id="IPR018062">
    <property type="entry name" value="HTH_AraC-typ_CS"/>
</dbReference>
<dbReference type="InterPro" id="IPR001789">
    <property type="entry name" value="Sig_transdc_resp-reg_receiver"/>
</dbReference>
<dbReference type="InterPro" id="IPR051552">
    <property type="entry name" value="HptR"/>
</dbReference>
<evidence type="ECO:0000313" key="12">
    <source>
        <dbReference type="Proteomes" id="UP000242949"/>
    </source>
</evidence>
<dbReference type="CDD" id="cd17536">
    <property type="entry name" value="REC_YesN-like"/>
    <property type="match status" value="1"/>
</dbReference>
<dbReference type="InterPro" id="IPR018060">
    <property type="entry name" value="HTH_AraC"/>
</dbReference>
<dbReference type="SMART" id="SM00342">
    <property type="entry name" value="HTH_ARAC"/>
    <property type="match status" value="1"/>
</dbReference>
<keyword evidence="4" id="KW-0902">Two-component regulatory system</keyword>
<evidence type="ECO:0000313" key="11">
    <source>
        <dbReference type="EMBL" id="SDC22182.1"/>
    </source>
</evidence>
<keyword evidence="6" id="KW-0238">DNA-binding</keyword>
<gene>
    <name evidence="11" type="ORF">SAMN05421734_105143</name>
</gene>
<dbReference type="Proteomes" id="UP000242949">
    <property type="component" value="Unassembled WGS sequence"/>
</dbReference>
<dbReference type="EMBL" id="FMYI01000005">
    <property type="protein sequence ID" value="SDC22182.1"/>
    <property type="molecule type" value="Genomic_DNA"/>
</dbReference>
<dbReference type="GO" id="GO:0043565">
    <property type="term" value="F:sequence-specific DNA binding"/>
    <property type="evidence" value="ECO:0007669"/>
    <property type="project" value="InterPro"/>
</dbReference>
<evidence type="ECO:0000256" key="3">
    <source>
        <dbReference type="ARBA" id="ARBA00022553"/>
    </source>
</evidence>
<evidence type="ECO:0000256" key="4">
    <source>
        <dbReference type="ARBA" id="ARBA00023012"/>
    </source>
</evidence>
<organism evidence="11 12">
    <name type="scientific">Pelagirhabdus alkalitolerans</name>
    <dbReference type="NCBI Taxonomy" id="1612202"/>
    <lineage>
        <taxon>Bacteria</taxon>
        <taxon>Bacillati</taxon>
        <taxon>Bacillota</taxon>
        <taxon>Bacilli</taxon>
        <taxon>Bacillales</taxon>
        <taxon>Bacillaceae</taxon>
        <taxon>Pelagirhabdus</taxon>
    </lineage>
</organism>
<dbReference type="InterPro" id="IPR011006">
    <property type="entry name" value="CheY-like_superfamily"/>
</dbReference>
<dbReference type="InterPro" id="IPR020449">
    <property type="entry name" value="Tscrpt_reg_AraC-type_HTH"/>
</dbReference>
<evidence type="ECO:0000259" key="9">
    <source>
        <dbReference type="PROSITE" id="PS01124"/>
    </source>
</evidence>
<dbReference type="SMART" id="SM00448">
    <property type="entry name" value="REC"/>
    <property type="match status" value="1"/>
</dbReference>
<dbReference type="GO" id="GO:0005737">
    <property type="term" value="C:cytoplasm"/>
    <property type="evidence" value="ECO:0007669"/>
    <property type="project" value="UniProtKB-SubCell"/>
</dbReference>
<keyword evidence="12" id="KW-1185">Reference proteome</keyword>
<keyword evidence="5" id="KW-0805">Transcription regulation</keyword>
<accession>A0A1G6JTW0</accession>
<dbReference type="SUPFAM" id="SSF52172">
    <property type="entry name" value="CheY-like"/>
    <property type="match status" value="1"/>
</dbReference>
<evidence type="ECO:0000256" key="2">
    <source>
        <dbReference type="ARBA" id="ARBA00022490"/>
    </source>
</evidence>
<reference evidence="12" key="1">
    <citation type="submission" date="2016-09" db="EMBL/GenBank/DDBJ databases">
        <authorList>
            <person name="Varghese N."/>
            <person name="Submissions S."/>
        </authorList>
    </citation>
    <scope>NUCLEOTIDE SEQUENCE [LARGE SCALE GENOMIC DNA]</scope>
    <source>
        <strain evidence="12">S5</strain>
    </source>
</reference>
<protein>
    <submittedName>
        <fullName evidence="11">Two-component system, response regulator YesN</fullName>
    </submittedName>
</protein>
<dbReference type="Pfam" id="PF12833">
    <property type="entry name" value="HTH_18"/>
    <property type="match status" value="1"/>
</dbReference>
<sequence>MNRVVLVDDEQFVRKGIIALIDWDKINYEVVGEASNGEDALEVILKEEPDVVLTDIRMPVYDGLELIDRVKQKADKVPKFVVVSGYSDFEYAQRAVRLGVTDFILKPVDKKELEAVFVELSPLIEKERHEEQASQRIMNFSMYQRLIVEGEKPTEAEANTLIGGFKKRSCYVMIEFRDGLISDRMDEELSRAITNFIGDQFIFMHPFERDGFGVVFQENHLPKQINEMPWFLSRLKSYLEQELSRTLFLFAGDIKKGVEGLIASYETALLTSERRFCQLGDEPLMYSEKVASAVDRNESLDHEHIRRLLEKIEENNHEAISEQVKKFSEDVRRIAAPIDVIKIFMFQLEKELETTIHHLVGHNALMTELDSIVNQFSPKKTLEELQAIILNYAIQASTLLARLNKEVYQGDIYKVKRFINQHYDENLTLKKIANQFYMNPVYLGQLFKKTYGIYFKDYLLKVRIDKAKQILRQTDLRIYEVAEAVGFGSPDYFVTQFEKIEGNTPSRYRQQILQ</sequence>
<evidence type="ECO:0000256" key="1">
    <source>
        <dbReference type="ARBA" id="ARBA00004496"/>
    </source>
</evidence>
<evidence type="ECO:0000256" key="7">
    <source>
        <dbReference type="ARBA" id="ARBA00023163"/>
    </source>
</evidence>
<proteinExistence type="predicted"/>
<dbReference type="STRING" id="1612202.SAMN05421734_105143"/>
<dbReference type="GO" id="GO:0000160">
    <property type="term" value="P:phosphorelay signal transduction system"/>
    <property type="evidence" value="ECO:0007669"/>
    <property type="project" value="UniProtKB-KW"/>
</dbReference>
<dbReference type="PROSITE" id="PS01124">
    <property type="entry name" value="HTH_ARAC_FAMILY_2"/>
    <property type="match status" value="1"/>
</dbReference>
<dbReference type="PROSITE" id="PS00041">
    <property type="entry name" value="HTH_ARAC_FAMILY_1"/>
    <property type="match status" value="1"/>
</dbReference>
<dbReference type="Gene3D" id="1.10.10.60">
    <property type="entry name" value="Homeodomain-like"/>
    <property type="match status" value="2"/>
</dbReference>
<dbReference type="GO" id="GO:0003700">
    <property type="term" value="F:DNA-binding transcription factor activity"/>
    <property type="evidence" value="ECO:0007669"/>
    <property type="project" value="InterPro"/>
</dbReference>
<evidence type="ECO:0000256" key="6">
    <source>
        <dbReference type="ARBA" id="ARBA00023125"/>
    </source>
</evidence>
<feature type="modified residue" description="4-aspartylphosphate" evidence="8">
    <location>
        <position position="55"/>
    </location>
</feature>
<comment type="subcellular location">
    <subcellularLocation>
        <location evidence="1">Cytoplasm</location>
    </subcellularLocation>
</comment>
<keyword evidence="7" id="KW-0804">Transcription</keyword>
<dbReference type="PROSITE" id="PS50110">
    <property type="entry name" value="RESPONSE_REGULATORY"/>
    <property type="match status" value="1"/>
</dbReference>
<dbReference type="AlphaFoldDB" id="A0A1G6JTW0"/>
<dbReference type="RefSeq" id="WP_090795580.1">
    <property type="nucleotide sequence ID" value="NZ_FMYI01000005.1"/>
</dbReference>
<dbReference type="SUPFAM" id="SSF46689">
    <property type="entry name" value="Homeodomain-like"/>
    <property type="match status" value="2"/>
</dbReference>
<feature type="domain" description="HTH araC/xylS-type" evidence="9">
    <location>
        <begin position="413"/>
        <end position="511"/>
    </location>
</feature>
<dbReference type="PANTHER" id="PTHR42713:SF3">
    <property type="entry name" value="TRANSCRIPTIONAL REGULATORY PROTEIN HPTR"/>
    <property type="match status" value="1"/>
</dbReference>
<feature type="domain" description="Response regulatory" evidence="10">
    <location>
        <begin position="3"/>
        <end position="121"/>
    </location>
</feature>
<dbReference type="InterPro" id="IPR009057">
    <property type="entry name" value="Homeodomain-like_sf"/>
</dbReference>
<evidence type="ECO:0000256" key="5">
    <source>
        <dbReference type="ARBA" id="ARBA00023015"/>
    </source>
</evidence>
<dbReference type="PRINTS" id="PR00032">
    <property type="entry name" value="HTHARAC"/>
</dbReference>
<dbReference type="Pfam" id="PF00072">
    <property type="entry name" value="Response_reg"/>
    <property type="match status" value="1"/>
</dbReference>
<evidence type="ECO:0000256" key="8">
    <source>
        <dbReference type="PROSITE-ProRule" id="PRU00169"/>
    </source>
</evidence>
<keyword evidence="3 8" id="KW-0597">Phosphoprotein</keyword>
<dbReference type="PANTHER" id="PTHR42713">
    <property type="entry name" value="HISTIDINE KINASE-RELATED"/>
    <property type="match status" value="1"/>
</dbReference>
<name>A0A1G6JTW0_9BACI</name>
<dbReference type="Gene3D" id="3.40.50.2300">
    <property type="match status" value="1"/>
</dbReference>
<evidence type="ECO:0000259" key="10">
    <source>
        <dbReference type="PROSITE" id="PS50110"/>
    </source>
</evidence>